<protein>
    <submittedName>
        <fullName evidence="1">Uncharacterized protein</fullName>
    </submittedName>
</protein>
<name>A0A1X4GIV2_9CYAN</name>
<sequence length="145" mass="16083">MLISKLNTLNKIYKSRGVTGLLDATLTRIFRRTYNFNRVAQEVTNHLSNPTSPEVYNRLSEGVYYVFGMGVEGDIAEFGTMSGRTAVALAASLNYCNNTLSDSDLLHGFKEPRKLWLFDSFEGLPQARTNVDQSSLHVASGIWGG</sequence>
<evidence type="ECO:0000313" key="2">
    <source>
        <dbReference type="Proteomes" id="UP000192997"/>
    </source>
</evidence>
<reference evidence="2" key="1">
    <citation type="submission" date="2017-04" db="EMBL/GenBank/DDBJ databases">
        <authorList>
            <person name="Abreu V.A."/>
            <person name="Popin R.V."/>
            <person name="Rigonato J."/>
            <person name="Andreote A.P."/>
            <person name="Schaker P.C."/>
            <person name="Hoff-Risseti C."/>
            <person name="Alvarenga D.O."/>
            <person name="Varani A.M."/>
            <person name="Fiore M.F."/>
        </authorList>
    </citation>
    <scope>NUCLEOTIDE SEQUENCE [LARGE SCALE GENOMIC DNA]</scope>
    <source>
        <strain evidence="2">CENA303</strain>
    </source>
</reference>
<dbReference type="InterPro" id="IPR008884">
    <property type="entry name" value="TylF_MeTrfase"/>
</dbReference>
<accession>A0A1X4GIV2</accession>
<evidence type="ECO:0000313" key="1">
    <source>
        <dbReference type="EMBL" id="OSO97105.1"/>
    </source>
</evidence>
<organism evidence="1 2">
    <name type="scientific">Cylindrospermopsis raciborskii CENA303</name>
    <dbReference type="NCBI Taxonomy" id="1170769"/>
    <lineage>
        <taxon>Bacteria</taxon>
        <taxon>Bacillati</taxon>
        <taxon>Cyanobacteriota</taxon>
        <taxon>Cyanophyceae</taxon>
        <taxon>Nostocales</taxon>
        <taxon>Aphanizomenonaceae</taxon>
        <taxon>Cylindrospermopsis</taxon>
    </lineage>
</organism>
<dbReference type="EMBL" id="NBYN01000004">
    <property type="protein sequence ID" value="OSO97105.1"/>
    <property type="molecule type" value="Genomic_DNA"/>
</dbReference>
<dbReference type="RefSeq" id="WP_085726779.1">
    <property type="nucleotide sequence ID" value="NZ_NBYN01000004.1"/>
</dbReference>
<dbReference type="AlphaFoldDB" id="A0A1X4GIV2"/>
<dbReference type="Proteomes" id="UP000192997">
    <property type="component" value="Unassembled WGS sequence"/>
</dbReference>
<dbReference type="Pfam" id="PF05711">
    <property type="entry name" value="TylF"/>
    <property type="match status" value="1"/>
</dbReference>
<dbReference type="Gene3D" id="3.40.50.150">
    <property type="entry name" value="Vaccinia Virus protein VP39"/>
    <property type="match status" value="1"/>
</dbReference>
<gene>
    <name evidence="1" type="ORF">B7O87_01095</name>
</gene>
<proteinExistence type="predicted"/>
<dbReference type="InterPro" id="IPR029063">
    <property type="entry name" value="SAM-dependent_MTases_sf"/>
</dbReference>
<comment type="caution">
    <text evidence="1">The sequence shown here is derived from an EMBL/GenBank/DDBJ whole genome shotgun (WGS) entry which is preliminary data.</text>
</comment>